<protein>
    <recommendedName>
        <fullName evidence="3">Cyclin-dependent kinase inhibitor domain-containing protein</fullName>
    </recommendedName>
</protein>
<proteinExistence type="inferred from homology"/>
<name>A0AAW2HU56_9NEOP</name>
<keyword evidence="2" id="KW-0649">Protein kinase inhibitor</keyword>
<organism evidence="4">
    <name type="scientific">Menopon gallinae</name>
    <name type="common">poultry shaft louse</name>
    <dbReference type="NCBI Taxonomy" id="328185"/>
    <lineage>
        <taxon>Eukaryota</taxon>
        <taxon>Metazoa</taxon>
        <taxon>Ecdysozoa</taxon>
        <taxon>Arthropoda</taxon>
        <taxon>Hexapoda</taxon>
        <taxon>Insecta</taxon>
        <taxon>Pterygota</taxon>
        <taxon>Neoptera</taxon>
        <taxon>Paraneoptera</taxon>
        <taxon>Psocodea</taxon>
        <taxon>Troctomorpha</taxon>
        <taxon>Phthiraptera</taxon>
        <taxon>Amblycera</taxon>
        <taxon>Menoponidae</taxon>
        <taxon>Menopon</taxon>
    </lineage>
</organism>
<evidence type="ECO:0000256" key="1">
    <source>
        <dbReference type="ARBA" id="ARBA00006726"/>
    </source>
</evidence>
<dbReference type="InterPro" id="IPR003175">
    <property type="entry name" value="CDI_dom"/>
</dbReference>
<comment type="similarity">
    <text evidence="1">Belongs to the CDI family.</text>
</comment>
<dbReference type="GO" id="GO:0005634">
    <property type="term" value="C:nucleus"/>
    <property type="evidence" value="ECO:0007669"/>
    <property type="project" value="InterPro"/>
</dbReference>
<evidence type="ECO:0000256" key="2">
    <source>
        <dbReference type="ARBA" id="ARBA00023013"/>
    </source>
</evidence>
<dbReference type="AlphaFoldDB" id="A0AAW2HU56"/>
<dbReference type="GO" id="GO:0004861">
    <property type="term" value="F:cyclin-dependent protein serine/threonine kinase inhibitor activity"/>
    <property type="evidence" value="ECO:0007669"/>
    <property type="project" value="InterPro"/>
</dbReference>
<feature type="domain" description="Cyclin-dependent kinase inhibitor" evidence="3">
    <location>
        <begin position="42"/>
        <end position="83"/>
    </location>
</feature>
<dbReference type="EMBL" id="JARGDH010000003">
    <property type="protein sequence ID" value="KAL0273088.1"/>
    <property type="molecule type" value="Genomic_DNA"/>
</dbReference>
<dbReference type="Pfam" id="PF02234">
    <property type="entry name" value="CDI"/>
    <property type="match status" value="1"/>
</dbReference>
<evidence type="ECO:0000259" key="3">
    <source>
        <dbReference type="Pfam" id="PF02234"/>
    </source>
</evidence>
<dbReference type="InterPro" id="IPR044898">
    <property type="entry name" value="CDI_dom_sf"/>
</dbReference>
<gene>
    <name evidence="4" type="ORF">PYX00_005844</name>
</gene>
<accession>A0AAW2HU56</accession>
<dbReference type="GO" id="GO:0051726">
    <property type="term" value="P:regulation of cell cycle"/>
    <property type="evidence" value="ECO:0007669"/>
    <property type="project" value="InterPro"/>
</dbReference>
<evidence type="ECO:0000313" key="4">
    <source>
        <dbReference type="EMBL" id="KAL0273088.1"/>
    </source>
</evidence>
<reference evidence="4" key="1">
    <citation type="journal article" date="2024" name="Gigascience">
        <title>Chromosome-level genome of the poultry shaft louse Menopon gallinae provides insight into the host-switching and adaptive evolution of parasitic lice.</title>
        <authorList>
            <person name="Xu Y."/>
            <person name="Ma L."/>
            <person name="Liu S."/>
            <person name="Liang Y."/>
            <person name="Liu Q."/>
            <person name="He Z."/>
            <person name="Tian L."/>
            <person name="Duan Y."/>
            <person name="Cai W."/>
            <person name="Li H."/>
            <person name="Song F."/>
        </authorList>
    </citation>
    <scope>NUCLEOTIDE SEQUENCE</scope>
    <source>
        <strain evidence="4">Cailab_2023a</strain>
    </source>
</reference>
<dbReference type="Gene3D" id="4.10.365.10">
    <property type="entry name" value="p27"/>
    <property type="match status" value="1"/>
</dbReference>
<sequence>MVRVGREERVVQMAEINRPIRRVRRNLMLEFERVGGSERQRQNADIENEFNELLQTDLNSKSRKWNFDFATGTPREGVWVWFAVSEDAGNRQELERERLIHLVRQTPEDDGRIPE</sequence>
<comment type="caution">
    <text evidence="4">The sequence shown here is derived from an EMBL/GenBank/DDBJ whole genome shotgun (WGS) entry which is preliminary data.</text>
</comment>